<evidence type="ECO:0000256" key="2">
    <source>
        <dbReference type="ARBA" id="ARBA00022692"/>
    </source>
</evidence>
<comment type="function">
    <text evidence="5">NDH-1 shuttles electrons from NADH, via FMN and iron-sulfur (Fe-S) centers, to quinones in the respiratory chain. The immediate electron acceptor for the enzyme in this species is believed to be ubiquinone. Couples the redox reaction to proton translocation (for every two electrons transferred, four hydrogen ions are translocated across the cytoplasmic membrane), and thus conserves the redox energy in a proton gradient. This subunit may bind ubiquinone.</text>
</comment>
<dbReference type="GO" id="GO:0005886">
    <property type="term" value="C:plasma membrane"/>
    <property type="evidence" value="ECO:0007669"/>
    <property type="project" value="UniProtKB-SubCell"/>
</dbReference>
<dbReference type="InterPro" id="IPR018086">
    <property type="entry name" value="NADH_UbQ_OxRdtase_su1_CS"/>
</dbReference>
<organism evidence="7 8">
    <name type="scientific">Candidatus Methylomirabilis limnetica</name>
    <dbReference type="NCBI Taxonomy" id="2033718"/>
    <lineage>
        <taxon>Bacteria</taxon>
        <taxon>Candidatus Methylomirabilota</taxon>
        <taxon>Candidatus Methylomirabilia</taxon>
        <taxon>Candidatus Methylomirabilales</taxon>
        <taxon>Candidatus Methylomirabilaceae</taxon>
        <taxon>Candidatus Methylomirabilis</taxon>
    </lineage>
</organism>
<comment type="subcellular location">
    <subcellularLocation>
        <location evidence="5 6">Cell membrane</location>
        <topology evidence="5 6">Multi-pass membrane protein</topology>
    </subcellularLocation>
    <subcellularLocation>
        <location evidence="1">Membrane</location>
        <topology evidence="1">Multi-pass membrane protein</topology>
    </subcellularLocation>
</comment>
<reference evidence="8" key="2">
    <citation type="journal article" date="2018" name="Environ. Microbiol.">
        <title>Bloom of a denitrifying methanotroph, 'Candidatus Methylomirabilis limnetica', in a deep stratified lake.</title>
        <authorList>
            <person name="Graf J.S."/>
            <person name="Mayr M.J."/>
            <person name="Marchant H.K."/>
            <person name="Tienken D."/>
            <person name="Hach P.F."/>
            <person name="Brand A."/>
            <person name="Schubert C.J."/>
            <person name="Kuypers M.M."/>
            <person name="Milucka J."/>
        </authorList>
    </citation>
    <scope>NUCLEOTIDE SEQUENCE [LARGE SCALE GENOMIC DNA]</scope>
    <source>
        <strain evidence="8">Zug</strain>
    </source>
</reference>
<dbReference type="GO" id="GO:0003954">
    <property type="term" value="F:NADH dehydrogenase activity"/>
    <property type="evidence" value="ECO:0007669"/>
    <property type="project" value="TreeGrafter"/>
</dbReference>
<keyword evidence="5" id="KW-0830">Ubiquinone</keyword>
<keyword evidence="5" id="KW-1278">Translocase</keyword>
<dbReference type="Pfam" id="PF00146">
    <property type="entry name" value="NADHdh"/>
    <property type="match status" value="1"/>
</dbReference>
<dbReference type="EMBL" id="NVQC01000009">
    <property type="protein sequence ID" value="PTL36988.1"/>
    <property type="molecule type" value="Genomic_DNA"/>
</dbReference>
<dbReference type="EC" id="7.1.1.-" evidence="5"/>
<feature type="transmembrane region" description="Helical" evidence="5">
    <location>
        <begin position="95"/>
        <end position="118"/>
    </location>
</feature>
<evidence type="ECO:0000313" key="7">
    <source>
        <dbReference type="EMBL" id="PTL36988.1"/>
    </source>
</evidence>
<dbReference type="PANTHER" id="PTHR11432">
    <property type="entry name" value="NADH DEHYDROGENASE SUBUNIT 1"/>
    <property type="match status" value="1"/>
</dbReference>
<comment type="similarity">
    <text evidence="5 6">Belongs to the complex I subunit 1 family.</text>
</comment>
<keyword evidence="2 5" id="KW-0812">Transmembrane</keyword>
<keyword evidence="5" id="KW-1003">Cell membrane</keyword>
<dbReference type="OrthoDB" id="9803734at2"/>
<keyword evidence="3 5" id="KW-1133">Transmembrane helix</keyword>
<feature type="transmembrane region" description="Helical" evidence="5">
    <location>
        <begin position="256"/>
        <end position="275"/>
    </location>
</feature>
<dbReference type="PANTHER" id="PTHR11432:SF3">
    <property type="entry name" value="NADH-UBIQUINONE OXIDOREDUCTASE CHAIN 1"/>
    <property type="match status" value="1"/>
</dbReference>
<keyword evidence="5" id="KW-0874">Quinone</keyword>
<keyword evidence="8" id="KW-1185">Reference proteome</keyword>
<comment type="caution">
    <text evidence="7">The sequence shown here is derived from an EMBL/GenBank/DDBJ whole genome shotgun (WGS) entry which is preliminary data.</text>
</comment>
<dbReference type="GO" id="GO:0016655">
    <property type="term" value="F:oxidoreductase activity, acting on NAD(P)H, quinone or similar compound as acceptor"/>
    <property type="evidence" value="ECO:0007669"/>
    <property type="project" value="UniProtKB-UniRule"/>
</dbReference>
<accession>A0A2T4U0Y7</accession>
<protein>
    <recommendedName>
        <fullName evidence="5">NADH-quinone oxidoreductase subunit H</fullName>
        <ecNumber evidence="5">7.1.1.-</ecNumber>
    </recommendedName>
    <alternativeName>
        <fullName evidence="5">NADH dehydrogenase I subunit H</fullName>
    </alternativeName>
    <alternativeName>
        <fullName evidence="5">NDH-1 subunit H</fullName>
    </alternativeName>
</protein>
<dbReference type="NCBIfam" id="NF004741">
    <property type="entry name" value="PRK06076.1-2"/>
    <property type="match status" value="1"/>
</dbReference>
<feature type="transmembrane region" description="Helical" evidence="5">
    <location>
        <begin position="170"/>
        <end position="194"/>
    </location>
</feature>
<feature type="transmembrane region" description="Helical" evidence="5">
    <location>
        <begin position="20"/>
        <end position="48"/>
    </location>
</feature>
<gene>
    <name evidence="5" type="primary">nuoH</name>
    <name evidence="7" type="ORF">CLG94_01605</name>
</gene>
<dbReference type="HAMAP" id="MF_01350">
    <property type="entry name" value="NDH1_NuoH"/>
    <property type="match status" value="1"/>
</dbReference>
<feature type="transmembrane region" description="Helical" evidence="5">
    <location>
        <begin position="130"/>
        <end position="149"/>
    </location>
</feature>
<keyword evidence="5 6" id="KW-0520">NAD</keyword>
<evidence type="ECO:0000256" key="4">
    <source>
        <dbReference type="ARBA" id="ARBA00023136"/>
    </source>
</evidence>
<dbReference type="AlphaFoldDB" id="A0A2T4U0Y7"/>
<evidence type="ECO:0000313" key="8">
    <source>
        <dbReference type="Proteomes" id="UP000241436"/>
    </source>
</evidence>
<comment type="catalytic activity">
    <reaction evidence="5">
        <text>a quinone + NADH + 5 H(+)(in) = a quinol + NAD(+) + 4 H(+)(out)</text>
        <dbReference type="Rhea" id="RHEA:57888"/>
        <dbReference type="ChEBI" id="CHEBI:15378"/>
        <dbReference type="ChEBI" id="CHEBI:24646"/>
        <dbReference type="ChEBI" id="CHEBI:57540"/>
        <dbReference type="ChEBI" id="CHEBI:57945"/>
        <dbReference type="ChEBI" id="CHEBI:132124"/>
    </reaction>
</comment>
<evidence type="ECO:0000256" key="6">
    <source>
        <dbReference type="RuleBase" id="RU000471"/>
    </source>
</evidence>
<dbReference type="RefSeq" id="WP_107561152.1">
    <property type="nucleotide sequence ID" value="NZ_NVQC01000009.1"/>
</dbReference>
<evidence type="ECO:0000256" key="5">
    <source>
        <dbReference type="HAMAP-Rule" id="MF_01350"/>
    </source>
</evidence>
<proteinExistence type="inferred from homology"/>
<feature type="transmembrane region" description="Helical" evidence="5">
    <location>
        <begin position="281"/>
        <end position="299"/>
    </location>
</feature>
<keyword evidence="4 5" id="KW-0472">Membrane</keyword>
<dbReference type="GO" id="GO:0009060">
    <property type="term" value="P:aerobic respiration"/>
    <property type="evidence" value="ECO:0007669"/>
    <property type="project" value="TreeGrafter"/>
</dbReference>
<dbReference type="Proteomes" id="UP000241436">
    <property type="component" value="Unassembled WGS sequence"/>
</dbReference>
<evidence type="ECO:0000256" key="3">
    <source>
        <dbReference type="ARBA" id="ARBA00022989"/>
    </source>
</evidence>
<sequence>MEGLTESFYSIFETRGVPLFVPQLIVMVMVATAVLIFVAVSVMFMVWWERKISAHIQVRFGPMRVGGWHGWAQSIADGIKLLIKEDIVPEGADRLVFALAPMVVFAAGFAAYVIIPFGPGLIVSDLNIGVLFYISISSLTVVGIIMAGWSSNNKYSVLGAVRSAAQAVSYEVPLVVSILGVVMTVGSLSMTRIVEAQQGVWFVIPQLLGFLIFLTAAIAECNRLPFDIPEAESELVAGFHVEYSGMRFAIFFLAEYANMFTVSAIATALFLGGWHGPLLPGWLWFLLKTYFLIFVMMWLRWTLARLRVDQLMYLGWKVLLPLAFLNMGITGLILVLRG</sequence>
<dbReference type="PROSITE" id="PS00668">
    <property type="entry name" value="COMPLEX1_ND1_2"/>
    <property type="match status" value="1"/>
</dbReference>
<comment type="subunit">
    <text evidence="5">NDH-1 is composed of 14 different subunits. Subunits NuoA, H, J, K, L, M, N constitute the membrane sector of the complex.</text>
</comment>
<feature type="transmembrane region" description="Helical" evidence="5">
    <location>
        <begin position="200"/>
        <end position="219"/>
    </location>
</feature>
<feature type="transmembrane region" description="Helical" evidence="5">
    <location>
        <begin position="311"/>
        <end position="336"/>
    </location>
</feature>
<reference evidence="7 8" key="1">
    <citation type="submission" date="2017-09" db="EMBL/GenBank/DDBJ databases">
        <title>Bloom of a denitrifying methanotroph, Candidatus Methylomirabilis limnetica, in a deep stratified lake.</title>
        <authorList>
            <person name="Graf J.S."/>
            <person name="Marchant H.K."/>
            <person name="Tienken D."/>
            <person name="Hach P.F."/>
            <person name="Brand A."/>
            <person name="Schubert C.J."/>
            <person name="Kuypers M.M."/>
            <person name="Milucka J."/>
        </authorList>
    </citation>
    <scope>NUCLEOTIDE SEQUENCE [LARGE SCALE GENOMIC DNA]</scope>
    <source>
        <strain evidence="7 8">Zug</strain>
    </source>
</reference>
<dbReference type="GO" id="GO:0048038">
    <property type="term" value="F:quinone binding"/>
    <property type="evidence" value="ECO:0007669"/>
    <property type="project" value="UniProtKB-KW"/>
</dbReference>
<dbReference type="InterPro" id="IPR001694">
    <property type="entry name" value="NADH_UbQ_OxRdtase_su1/FPO"/>
</dbReference>
<evidence type="ECO:0000256" key="1">
    <source>
        <dbReference type="ARBA" id="ARBA00004141"/>
    </source>
</evidence>
<name>A0A2T4U0Y7_9BACT</name>